<evidence type="ECO:0000259" key="1">
    <source>
        <dbReference type="Pfam" id="PF00535"/>
    </source>
</evidence>
<gene>
    <name evidence="2" type="ORF">COT66_01150</name>
</gene>
<sequence>MIDLSIIIVNWNTAKLLRVCLTSVFQYTKGLDYEVIVVDNGSSDASVRSVNELFASELKKKKQQPVNPAQPAGGSLTRNKLIKNKNNLGFAKANNQGIKVAKGQYILLLNSDTRIDQNAFAKLIEFADQKDKVGILGPKLINPGKQIQRSVGSFYTLPVVFLSLFGFDRFLRRAPSQARRVDWVEGSCFLVKKAVFDQVGRLDEKFFMYVEEMEFCYRARQLADWQTWYYPQAAVHHLVRGSSPEGEQKAIKWIHEGLRYFYQKHFAGWQRNVLECLLRFKEGLCANS</sequence>
<dbReference type="PANTHER" id="PTHR43179">
    <property type="entry name" value="RHAMNOSYLTRANSFERASE WBBL"/>
    <property type="match status" value="1"/>
</dbReference>
<evidence type="ECO:0000313" key="3">
    <source>
        <dbReference type="Proteomes" id="UP000231214"/>
    </source>
</evidence>
<dbReference type="EMBL" id="PEZK01000020">
    <property type="protein sequence ID" value="PIU02226.1"/>
    <property type="molecule type" value="Genomic_DNA"/>
</dbReference>
<comment type="caution">
    <text evidence="2">The sequence shown here is derived from an EMBL/GenBank/DDBJ whole genome shotgun (WGS) entry which is preliminary data.</text>
</comment>
<reference evidence="3" key="1">
    <citation type="submission" date="2017-09" db="EMBL/GenBank/DDBJ databases">
        <title>Depth-based differentiation of microbial function through sediment-hosted aquifers and enrichment of novel symbionts in the deep terrestrial subsurface.</title>
        <authorList>
            <person name="Probst A.J."/>
            <person name="Ladd B."/>
            <person name="Jarett J.K."/>
            <person name="Geller-Mcgrath D.E."/>
            <person name="Sieber C.M.K."/>
            <person name="Emerson J.B."/>
            <person name="Anantharaman K."/>
            <person name="Thomas B.C."/>
            <person name="Malmstrom R."/>
            <person name="Stieglmeier M."/>
            <person name="Klingl A."/>
            <person name="Woyke T."/>
            <person name="Ryan C.M."/>
            <person name="Banfield J.F."/>
        </authorList>
    </citation>
    <scope>NUCLEOTIDE SEQUENCE [LARGE SCALE GENOMIC DNA]</scope>
</reference>
<dbReference type="Gene3D" id="3.90.550.10">
    <property type="entry name" value="Spore Coat Polysaccharide Biosynthesis Protein SpsA, Chain A"/>
    <property type="match status" value="1"/>
</dbReference>
<name>A0A2M6XB88_9BACT</name>
<dbReference type="InterPro" id="IPR001173">
    <property type="entry name" value="Glyco_trans_2-like"/>
</dbReference>
<dbReference type="InterPro" id="IPR029044">
    <property type="entry name" value="Nucleotide-diphossugar_trans"/>
</dbReference>
<evidence type="ECO:0000313" key="2">
    <source>
        <dbReference type="EMBL" id="PIU02226.1"/>
    </source>
</evidence>
<dbReference type="SUPFAM" id="SSF53448">
    <property type="entry name" value="Nucleotide-diphospho-sugar transferases"/>
    <property type="match status" value="1"/>
</dbReference>
<dbReference type="Pfam" id="PF00535">
    <property type="entry name" value="Glycos_transf_2"/>
    <property type="match status" value="1"/>
</dbReference>
<feature type="domain" description="Glycosyltransferase 2-like" evidence="1">
    <location>
        <begin position="5"/>
        <end position="197"/>
    </location>
</feature>
<accession>A0A2M6XB88</accession>
<dbReference type="Proteomes" id="UP000231214">
    <property type="component" value="Unassembled WGS sequence"/>
</dbReference>
<organism evidence="2 3">
    <name type="scientific">Candidatus Shapirobacteria bacterium CG09_land_8_20_14_0_10_49_15</name>
    <dbReference type="NCBI Taxonomy" id="1974482"/>
    <lineage>
        <taxon>Bacteria</taxon>
        <taxon>Candidatus Shapironibacteriota</taxon>
    </lineage>
</organism>
<dbReference type="CDD" id="cd04186">
    <property type="entry name" value="GT_2_like_c"/>
    <property type="match status" value="1"/>
</dbReference>
<protein>
    <recommendedName>
        <fullName evidence="1">Glycosyltransferase 2-like domain-containing protein</fullName>
    </recommendedName>
</protein>
<dbReference type="PANTHER" id="PTHR43179:SF7">
    <property type="entry name" value="RHAMNOSYLTRANSFERASE WBBL"/>
    <property type="match status" value="1"/>
</dbReference>
<dbReference type="AlphaFoldDB" id="A0A2M6XB88"/>
<proteinExistence type="predicted"/>